<dbReference type="OrthoDB" id="5296079at2"/>
<gene>
    <name evidence="1" type="ORF">EOE67_02365</name>
</gene>
<organism evidence="1 2">
    <name type="scientific">Rheinheimera riviphila</name>
    <dbReference type="NCBI Taxonomy" id="1834037"/>
    <lineage>
        <taxon>Bacteria</taxon>
        <taxon>Pseudomonadati</taxon>
        <taxon>Pseudomonadota</taxon>
        <taxon>Gammaproteobacteria</taxon>
        <taxon>Chromatiales</taxon>
        <taxon>Chromatiaceae</taxon>
        <taxon>Rheinheimera</taxon>
    </lineage>
</organism>
<protein>
    <recommendedName>
        <fullName evidence="3">Uridine kinase</fullName>
    </recommendedName>
</protein>
<dbReference type="RefSeq" id="WP_127697425.1">
    <property type="nucleotide sequence ID" value="NZ_SACS01000001.1"/>
</dbReference>
<dbReference type="AlphaFoldDB" id="A0A437R5I7"/>
<dbReference type="Proteomes" id="UP000283077">
    <property type="component" value="Unassembled WGS sequence"/>
</dbReference>
<dbReference type="SUPFAM" id="SSF52540">
    <property type="entry name" value="P-loop containing nucleoside triphosphate hydrolases"/>
    <property type="match status" value="1"/>
</dbReference>
<dbReference type="Gene3D" id="3.40.50.300">
    <property type="entry name" value="P-loop containing nucleotide triphosphate hydrolases"/>
    <property type="match status" value="1"/>
</dbReference>
<name>A0A437R5I7_9GAMM</name>
<dbReference type="InterPro" id="IPR027417">
    <property type="entry name" value="P-loop_NTPase"/>
</dbReference>
<proteinExistence type="predicted"/>
<keyword evidence="2" id="KW-1185">Reference proteome</keyword>
<sequence length="193" mass="21183">MINNLTIIAISGASGSGKSAVIEQLALMLNCNYLHFDDFIDAESYPASMRSWLDAGADPAVIRTPRLVTALQQAIAETERKPCAPQFLLLEEPFGRQRPELAALVDKVVLLQPPLAICLSRVIQRNLTQNTPADAAAQIQNYLQRYDDYLHQVYQATVLQVAANCDLLITDHGASTTIATTIANWLLLPKVPE</sequence>
<dbReference type="EMBL" id="SACS01000001">
    <property type="protein sequence ID" value="RVU42049.1"/>
    <property type="molecule type" value="Genomic_DNA"/>
</dbReference>
<accession>A0A437R5I7</accession>
<evidence type="ECO:0000313" key="1">
    <source>
        <dbReference type="EMBL" id="RVU42049.1"/>
    </source>
</evidence>
<evidence type="ECO:0008006" key="3">
    <source>
        <dbReference type="Google" id="ProtNLM"/>
    </source>
</evidence>
<evidence type="ECO:0000313" key="2">
    <source>
        <dbReference type="Proteomes" id="UP000283077"/>
    </source>
</evidence>
<reference evidence="1 2" key="1">
    <citation type="submission" date="2019-01" db="EMBL/GenBank/DDBJ databases">
        <authorList>
            <person name="Chen W.-M."/>
        </authorList>
    </citation>
    <scope>NUCLEOTIDE SEQUENCE [LARGE SCALE GENOMIC DNA]</scope>
    <source>
        <strain evidence="1 2">KYPC3</strain>
    </source>
</reference>
<comment type="caution">
    <text evidence="1">The sequence shown here is derived from an EMBL/GenBank/DDBJ whole genome shotgun (WGS) entry which is preliminary data.</text>
</comment>